<sequence>MALDIETAGLLPGHKHVGEICLRVSIHSGGSISIKGGYRSNATISTLPTQNFTQQRWPSRTDALRIIFD</sequence>
<accession>A0A8H7E3L9</accession>
<gene>
    <name evidence="1" type="ORF">GJ744_000982</name>
</gene>
<keyword evidence="2" id="KW-1185">Reference proteome</keyword>
<dbReference type="AlphaFoldDB" id="A0A8H7E3L9"/>
<dbReference type="EMBL" id="JAACFV010000111">
    <property type="protein sequence ID" value="KAF7505361.1"/>
    <property type="molecule type" value="Genomic_DNA"/>
</dbReference>
<proteinExistence type="predicted"/>
<protein>
    <submittedName>
        <fullName evidence="1">Uncharacterized protein</fullName>
    </submittedName>
</protein>
<dbReference type="Proteomes" id="UP000606974">
    <property type="component" value="Unassembled WGS sequence"/>
</dbReference>
<evidence type="ECO:0000313" key="2">
    <source>
        <dbReference type="Proteomes" id="UP000606974"/>
    </source>
</evidence>
<name>A0A8H7E3L9_9EURO</name>
<reference evidence="1" key="1">
    <citation type="submission" date="2020-02" db="EMBL/GenBank/DDBJ databases">
        <authorList>
            <person name="Palmer J.M."/>
        </authorList>
    </citation>
    <scope>NUCLEOTIDE SEQUENCE</scope>
    <source>
        <strain evidence="1">EPUS1.4</strain>
        <tissue evidence="1">Thallus</tissue>
    </source>
</reference>
<evidence type="ECO:0000313" key="1">
    <source>
        <dbReference type="EMBL" id="KAF7505361.1"/>
    </source>
</evidence>
<comment type="caution">
    <text evidence="1">The sequence shown here is derived from an EMBL/GenBank/DDBJ whole genome shotgun (WGS) entry which is preliminary data.</text>
</comment>
<organism evidence="1 2">
    <name type="scientific">Endocarpon pusillum</name>
    <dbReference type="NCBI Taxonomy" id="364733"/>
    <lineage>
        <taxon>Eukaryota</taxon>
        <taxon>Fungi</taxon>
        <taxon>Dikarya</taxon>
        <taxon>Ascomycota</taxon>
        <taxon>Pezizomycotina</taxon>
        <taxon>Eurotiomycetes</taxon>
        <taxon>Chaetothyriomycetidae</taxon>
        <taxon>Verrucariales</taxon>
        <taxon>Verrucariaceae</taxon>
        <taxon>Endocarpon</taxon>
    </lineage>
</organism>